<keyword evidence="7" id="KW-1185">Reference proteome</keyword>
<feature type="DNA-binding region" description="H-T-H motif" evidence="4">
    <location>
        <begin position="40"/>
        <end position="59"/>
    </location>
</feature>
<dbReference type="InterPro" id="IPR009057">
    <property type="entry name" value="Homeodomain-like_sf"/>
</dbReference>
<sequence>MPDQGERPLGLRARKKIETRQALADAAIKLSVERGFENVTVEDIAVRAGVSTRTFFNYFPSKEDAVLRPDPDPIRRTQQIIDSFAAAPPDVAPARAFAMAMRSEAEQVDRAAAEWLIRISIIERDPAMLVKMFTARAETERMAVEAIAARTNLDPATDLYPELIYHAVGAAFRTAMKRWYALGGVGSLTALFDEAVDLLISGLSMPPGSV</sequence>
<dbReference type="AlphaFoldDB" id="A0A4V2S7M6"/>
<dbReference type="PROSITE" id="PS01081">
    <property type="entry name" value="HTH_TETR_1"/>
    <property type="match status" value="1"/>
</dbReference>
<dbReference type="InterPro" id="IPR050109">
    <property type="entry name" value="HTH-type_TetR-like_transc_reg"/>
</dbReference>
<evidence type="ECO:0000256" key="4">
    <source>
        <dbReference type="PROSITE-ProRule" id="PRU00335"/>
    </source>
</evidence>
<evidence type="ECO:0000313" key="6">
    <source>
        <dbReference type="EMBL" id="TCO60470.1"/>
    </source>
</evidence>
<evidence type="ECO:0000313" key="7">
    <source>
        <dbReference type="Proteomes" id="UP000295680"/>
    </source>
</evidence>
<keyword evidence="2 4" id="KW-0238">DNA-binding</keyword>
<reference evidence="6 7" key="1">
    <citation type="submission" date="2019-03" db="EMBL/GenBank/DDBJ databases">
        <title>Genomic Encyclopedia of Type Strains, Phase IV (KMG-IV): sequencing the most valuable type-strain genomes for metagenomic binning, comparative biology and taxonomic classification.</title>
        <authorList>
            <person name="Goeker M."/>
        </authorList>
    </citation>
    <scope>NUCLEOTIDE SEQUENCE [LARGE SCALE GENOMIC DNA]</scope>
    <source>
        <strain evidence="6 7">DSM 45934</strain>
    </source>
</reference>
<dbReference type="InterPro" id="IPR023772">
    <property type="entry name" value="DNA-bd_HTH_TetR-type_CS"/>
</dbReference>
<dbReference type="OrthoDB" id="3296001at2"/>
<evidence type="ECO:0000259" key="5">
    <source>
        <dbReference type="PROSITE" id="PS50977"/>
    </source>
</evidence>
<evidence type="ECO:0000256" key="2">
    <source>
        <dbReference type="ARBA" id="ARBA00023125"/>
    </source>
</evidence>
<dbReference type="GO" id="GO:0000976">
    <property type="term" value="F:transcription cis-regulatory region binding"/>
    <property type="evidence" value="ECO:0007669"/>
    <property type="project" value="TreeGrafter"/>
</dbReference>
<name>A0A4V2S7M6_9PSEU</name>
<dbReference type="PRINTS" id="PR00455">
    <property type="entry name" value="HTHTETR"/>
</dbReference>
<organism evidence="6 7">
    <name type="scientific">Actinocrispum wychmicini</name>
    <dbReference type="NCBI Taxonomy" id="1213861"/>
    <lineage>
        <taxon>Bacteria</taxon>
        <taxon>Bacillati</taxon>
        <taxon>Actinomycetota</taxon>
        <taxon>Actinomycetes</taxon>
        <taxon>Pseudonocardiales</taxon>
        <taxon>Pseudonocardiaceae</taxon>
        <taxon>Actinocrispum</taxon>
    </lineage>
</organism>
<gene>
    <name evidence="6" type="ORF">EV192_10345</name>
</gene>
<dbReference type="PANTHER" id="PTHR30055:SF238">
    <property type="entry name" value="MYCOFACTOCIN BIOSYNTHESIS TRANSCRIPTIONAL REGULATOR MFTR-RELATED"/>
    <property type="match status" value="1"/>
</dbReference>
<dbReference type="Pfam" id="PF17754">
    <property type="entry name" value="TetR_C_14"/>
    <property type="match status" value="1"/>
</dbReference>
<keyword evidence="1" id="KW-0805">Transcription regulation</keyword>
<dbReference type="InterPro" id="IPR001647">
    <property type="entry name" value="HTH_TetR"/>
</dbReference>
<dbReference type="InterPro" id="IPR041347">
    <property type="entry name" value="MftR_C"/>
</dbReference>
<evidence type="ECO:0000256" key="3">
    <source>
        <dbReference type="ARBA" id="ARBA00023163"/>
    </source>
</evidence>
<dbReference type="Pfam" id="PF00440">
    <property type="entry name" value="TetR_N"/>
    <property type="match status" value="1"/>
</dbReference>
<dbReference type="Gene3D" id="1.10.357.10">
    <property type="entry name" value="Tetracycline Repressor, domain 2"/>
    <property type="match status" value="1"/>
</dbReference>
<evidence type="ECO:0000256" key="1">
    <source>
        <dbReference type="ARBA" id="ARBA00023015"/>
    </source>
</evidence>
<dbReference type="GO" id="GO:0003700">
    <property type="term" value="F:DNA-binding transcription factor activity"/>
    <property type="evidence" value="ECO:0007669"/>
    <property type="project" value="TreeGrafter"/>
</dbReference>
<proteinExistence type="predicted"/>
<accession>A0A4V2S7M6</accession>
<protein>
    <submittedName>
        <fullName evidence="6">TetR family transcriptional regulator</fullName>
    </submittedName>
</protein>
<dbReference type="RefSeq" id="WP_132115477.1">
    <property type="nucleotide sequence ID" value="NZ_SLWS01000003.1"/>
</dbReference>
<dbReference type="SUPFAM" id="SSF46689">
    <property type="entry name" value="Homeodomain-like"/>
    <property type="match status" value="1"/>
</dbReference>
<dbReference type="Gene3D" id="1.10.10.60">
    <property type="entry name" value="Homeodomain-like"/>
    <property type="match status" value="1"/>
</dbReference>
<dbReference type="Proteomes" id="UP000295680">
    <property type="component" value="Unassembled WGS sequence"/>
</dbReference>
<dbReference type="PANTHER" id="PTHR30055">
    <property type="entry name" value="HTH-TYPE TRANSCRIPTIONAL REGULATOR RUTR"/>
    <property type="match status" value="1"/>
</dbReference>
<dbReference type="EMBL" id="SLWS01000003">
    <property type="protein sequence ID" value="TCO60470.1"/>
    <property type="molecule type" value="Genomic_DNA"/>
</dbReference>
<feature type="domain" description="HTH tetR-type" evidence="5">
    <location>
        <begin position="17"/>
        <end position="77"/>
    </location>
</feature>
<keyword evidence="3" id="KW-0804">Transcription</keyword>
<comment type="caution">
    <text evidence="6">The sequence shown here is derived from an EMBL/GenBank/DDBJ whole genome shotgun (WGS) entry which is preliminary data.</text>
</comment>
<dbReference type="PROSITE" id="PS50977">
    <property type="entry name" value="HTH_TETR_2"/>
    <property type="match status" value="1"/>
</dbReference>